<organism evidence="1 2">
    <name type="scientific">Eumeta variegata</name>
    <name type="common">Bagworm moth</name>
    <name type="synonym">Eumeta japonica</name>
    <dbReference type="NCBI Taxonomy" id="151549"/>
    <lineage>
        <taxon>Eukaryota</taxon>
        <taxon>Metazoa</taxon>
        <taxon>Ecdysozoa</taxon>
        <taxon>Arthropoda</taxon>
        <taxon>Hexapoda</taxon>
        <taxon>Insecta</taxon>
        <taxon>Pterygota</taxon>
        <taxon>Neoptera</taxon>
        <taxon>Endopterygota</taxon>
        <taxon>Lepidoptera</taxon>
        <taxon>Glossata</taxon>
        <taxon>Ditrysia</taxon>
        <taxon>Tineoidea</taxon>
        <taxon>Psychidae</taxon>
        <taxon>Oiketicinae</taxon>
        <taxon>Eumeta</taxon>
    </lineage>
</organism>
<dbReference type="EMBL" id="BGZK01000184">
    <property type="protein sequence ID" value="GBP26724.1"/>
    <property type="molecule type" value="Genomic_DNA"/>
</dbReference>
<protein>
    <submittedName>
        <fullName evidence="1">Uncharacterized protein</fullName>
    </submittedName>
</protein>
<sequence>MCSREPAGAPDKVTSSRALAKCLKLAEISKKVTDSSDSRDFQEQTLAKHMRELYADANSNCQLEYLLRSKDGAICFNYYSLLV</sequence>
<reference evidence="1 2" key="1">
    <citation type="journal article" date="2019" name="Commun. Biol.">
        <title>The bagworm genome reveals a unique fibroin gene that provides high tensile strength.</title>
        <authorList>
            <person name="Kono N."/>
            <person name="Nakamura H."/>
            <person name="Ohtoshi R."/>
            <person name="Tomita M."/>
            <person name="Numata K."/>
            <person name="Arakawa K."/>
        </authorList>
    </citation>
    <scope>NUCLEOTIDE SEQUENCE [LARGE SCALE GENOMIC DNA]</scope>
</reference>
<keyword evidence="2" id="KW-1185">Reference proteome</keyword>
<name>A0A4C1ULI6_EUMVA</name>
<dbReference type="Proteomes" id="UP000299102">
    <property type="component" value="Unassembled WGS sequence"/>
</dbReference>
<comment type="caution">
    <text evidence="1">The sequence shown here is derived from an EMBL/GenBank/DDBJ whole genome shotgun (WGS) entry which is preliminary data.</text>
</comment>
<proteinExistence type="predicted"/>
<evidence type="ECO:0000313" key="1">
    <source>
        <dbReference type="EMBL" id="GBP26724.1"/>
    </source>
</evidence>
<gene>
    <name evidence="1" type="ORF">EVAR_95235_1</name>
</gene>
<evidence type="ECO:0000313" key="2">
    <source>
        <dbReference type="Proteomes" id="UP000299102"/>
    </source>
</evidence>
<accession>A0A4C1ULI6</accession>
<dbReference type="AlphaFoldDB" id="A0A4C1ULI6"/>